<sequence>TDALGTPASNADVAGTWTTVWNNVAISVNPATAALSTLVDGVLGQLPAGVTATLVYAV</sequence>
<gene>
    <name evidence="1" type="ORF">LCGC14_3150570</name>
</gene>
<proteinExistence type="predicted"/>
<protein>
    <submittedName>
        <fullName evidence="1">Uncharacterized protein</fullName>
    </submittedName>
</protein>
<name>A0A0F8Y125_9ZZZZ</name>
<accession>A0A0F8Y125</accession>
<dbReference type="AlphaFoldDB" id="A0A0F8Y125"/>
<dbReference type="EMBL" id="LAZR01069341">
    <property type="protein sequence ID" value="KKK47894.1"/>
    <property type="molecule type" value="Genomic_DNA"/>
</dbReference>
<feature type="non-terminal residue" evidence="1">
    <location>
        <position position="1"/>
    </location>
</feature>
<evidence type="ECO:0000313" key="1">
    <source>
        <dbReference type="EMBL" id="KKK47894.1"/>
    </source>
</evidence>
<organism evidence="1">
    <name type="scientific">marine sediment metagenome</name>
    <dbReference type="NCBI Taxonomy" id="412755"/>
    <lineage>
        <taxon>unclassified sequences</taxon>
        <taxon>metagenomes</taxon>
        <taxon>ecological metagenomes</taxon>
    </lineage>
</organism>
<comment type="caution">
    <text evidence="1">The sequence shown here is derived from an EMBL/GenBank/DDBJ whole genome shotgun (WGS) entry which is preliminary data.</text>
</comment>
<reference evidence="1" key="1">
    <citation type="journal article" date="2015" name="Nature">
        <title>Complex archaea that bridge the gap between prokaryotes and eukaryotes.</title>
        <authorList>
            <person name="Spang A."/>
            <person name="Saw J.H."/>
            <person name="Jorgensen S.L."/>
            <person name="Zaremba-Niedzwiedzka K."/>
            <person name="Martijn J."/>
            <person name="Lind A.E."/>
            <person name="van Eijk R."/>
            <person name="Schleper C."/>
            <person name="Guy L."/>
            <person name="Ettema T.J."/>
        </authorList>
    </citation>
    <scope>NUCLEOTIDE SEQUENCE</scope>
</reference>